<dbReference type="NCBIfam" id="TIGR00787">
    <property type="entry name" value="dctP"/>
    <property type="match status" value="1"/>
</dbReference>
<dbReference type="Gene3D" id="3.40.190.170">
    <property type="entry name" value="Bacterial extracellular solute-binding protein, family 7"/>
    <property type="match status" value="1"/>
</dbReference>
<dbReference type="EMBL" id="NIQU01000004">
    <property type="protein sequence ID" value="PIA68894.1"/>
    <property type="molecule type" value="Genomic_DNA"/>
</dbReference>
<dbReference type="RefSeq" id="WP_099524834.1">
    <property type="nucleotide sequence ID" value="NZ_CP060009.1"/>
</dbReference>
<evidence type="ECO:0000313" key="3">
    <source>
        <dbReference type="EMBL" id="PIA68894.1"/>
    </source>
</evidence>
<dbReference type="GO" id="GO:0030246">
    <property type="term" value="F:carbohydrate binding"/>
    <property type="evidence" value="ECO:0007669"/>
    <property type="project" value="TreeGrafter"/>
</dbReference>
<reference evidence="4" key="4">
    <citation type="submission" date="2020-07" db="EMBL/GenBank/DDBJ databases">
        <authorList>
            <person name="Elkins J."/>
            <person name="Huntemann M."/>
            <person name="Clum A."/>
            <person name="Spunde A."/>
            <person name="Palaniappan K."/>
            <person name="Ritter S."/>
            <person name="Mikhailova N."/>
            <person name="Chen I.-M."/>
            <person name="Stamatis D."/>
            <person name="Reddy T."/>
            <person name="O'Malley R."/>
            <person name="Daum C."/>
            <person name="Shapiro N."/>
            <person name="Ivanova N."/>
            <person name="Kyrpides N."/>
            <person name="Woyke T."/>
        </authorList>
    </citation>
    <scope>NUCLEOTIDE SEQUENCE</scope>
    <source>
        <strain evidence="4">B10D7D</strain>
    </source>
</reference>
<reference evidence="5" key="2">
    <citation type="submission" date="2017-06" db="EMBL/GenBank/DDBJ databases">
        <authorList>
            <person name="Rastogi G."/>
            <person name="Vaishampayan P."/>
            <person name="Seuylemezian A."/>
        </authorList>
    </citation>
    <scope>NUCLEOTIDE SEQUENCE [LARGE SCALE GENOMIC DNA]</scope>
    <source>
        <strain evidence="5">PI11</strain>
    </source>
</reference>
<feature type="signal peptide" evidence="2">
    <location>
        <begin position="1"/>
        <end position="25"/>
    </location>
</feature>
<accession>A0A2G5FLP7</accession>
<reference evidence="3" key="1">
    <citation type="submission" date="2017-06" db="EMBL/GenBank/DDBJ databases">
        <authorList>
            <person name="Kim H.J."/>
            <person name="Triplett B.A."/>
        </authorList>
    </citation>
    <scope>NUCLEOTIDE SEQUENCE [LARGE SCALE GENOMIC DNA]</scope>
    <source>
        <strain evidence="3">PI11</strain>
    </source>
</reference>
<protein>
    <submittedName>
        <fullName evidence="3">ABC transporter substrate-binding protein</fullName>
    </submittedName>
    <submittedName>
        <fullName evidence="4">TRAP transporter substrate-binding protein</fullName>
    </submittedName>
</protein>
<dbReference type="GO" id="GO:0030288">
    <property type="term" value="C:outer membrane-bounded periplasmic space"/>
    <property type="evidence" value="ECO:0007669"/>
    <property type="project" value="InterPro"/>
</dbReference>
<name>A0A2G5FLP7_9PSED</name>
<reference evidence="4 6" key="3">
    <citation type="journal article" date="2020" name="Microbiol. Resour. Announc.">
        <title>Complete genome sequences of four natural Pseudomonas isolates that catabolize a wide range of aromatic compounds relevant to lignin valorization.</title>
        <authorList>
            <person name="Hatmaker E.A."/>
            <person name="Presley G."/>
            <person name="Cannon O."/>
            <person name="Guss A.M."/>
            <person name="Elkins J.G."/>
        </authorList>
    </citation>
    <scope>NUCLEOTIDE SEQUENCE [LARGE SCALE GENOMIC DNA]</scope>
    <source>
        <strain evidence="4 6">B10D7D</strain>
    </source>
</reference>
<evidence type="ECO:0000256" key="2">
    <source>
        <dbReference type="SAM" id="SignalP"/>
    </source>
</evidence>
<dbReference type="InterPro" id="IPR018389">
    <property type="entry name" value="DctP_fam"/>
</dbReference>
<organism evidence="3 5">
    <name type="scientific">Pseudomonas sediminis</name>
    <dbReference type="NCBI Taxonomy" id="1691904"/>
    <lineage>
        <taxon>Bacteria</taxon>
        <taxon>Pseudomonadati</taxon>
        <taxon>Pseudomonadota</taxon>
        <taxon>Gammaproteobacteria</taxon>
        <taxon>Pseudomonadales</taxon>
        <taxon>Pseudomonadaceae</taxon>
        <taxon>Pseudomonas</taxon>
    </lineage>
</organism>
<dbReference type="PANTHER" id="PTHR33376:SF2">
    <property type="entry name" value="DICARBOXYLATE-BINDING PERIPLASMIC PROTEIN"/>
    <property type="match status" value="1"/>
</dbReference>
<dbReference type="GO" id="GO:0055085">
    <property type="term" value="P:transmembrane transport"/>
    <property type="evidence" value="ECO:0007669"/>
    <property type="project" value="InterPro"/>
</dbReference>
<dbReference type="PIRSF" id="PIRSF006470">
    <property type="entry name" value="DctB"/>
    <property type="match status" value="1"/>
</dbReference>
<dbReference type="InterPro" id="IPR038404">
    <property type="entry name" value="TRAP_DctP_sf"/>
</dbReference>
<dbReference type="PANTHER" id="PTHR33376">
    <property type="match status" value="1"/>
</dbReference>
<evidence type="ECO:0000256" key="1">
    <source>
        <dbReference type="ARBA" id="ARBA00022729"/>
    </source>
</evidence>
<feature type="chain" id="PRO_5044381156" evidence="2">
    <location>
        <begin position="26"/>
        <end position="340"/>
    </location>
</feature>
<sequence>MKFIPKALAALLCSSALLLSAASQAAEEINRHNFKIAFVQAKDHPHGLGAQKFAEIIKEKSGGKMKVMVFASGTLGGDAQVISSVQGGTVDMTLVTPGLLSGIEKGFALYGLPFLFQNSAEVDAVLDGPAGQNLLTTLEPHGLIGLGYWDHGFRHITNSKHPVQKLEDIKGLKLRLQQIPTAIESFKALGANVVPLSFTELYTAMETRTVDGQENPLAAIETSKFYEVQKYLSLTGHFYDPLVAIFSKRTWDKLNETERELVRSASLEAQAYERKVSRDMDVSSREALAKHGMQINEVAPEEIERMREQVRPTVEKLVAEYGPALMDEMNAEIAKVRNAQ</sequence>
<dbReference type="CDD" id="cd13679">
    <property type="entry name" value="PBP2_TRAP_YiaO_like"/>
    <property type="match status" value="1"/>
</dbReference>
<dbReference type="AlphaFoldDB" id="A0A2G5FLP7"/>
<dbReference type="Proteomes" id="UP000515254">
    <property type="component" value="Chromosome"/>
</dbReference>
<dbReference type="Pfam" id="PF03480">
    <property type="entry name" value="DctP"/>
    <property type="match status" value="1"/>
</dbReference>
<keyword evidence="6" id="KW-1185">Reference proteome</keyword>
<evidence type="ECO:0000313" key="6">
    <source>
        <dbReference type="Proteomes" id="UP000515254"/>
    </source>
</evidence>
<evidence type="ECO:0000313" key="5">
    <source>
        <dbReference type="Proteomes" id="UP000229504"/>
    </source>
</evidence>
<proteinExistence type="predicted"/>
<dbReference type="EMBL" id="CP060009">
    <property type="protein sequence ID" value="QNH01210.1"/>
    <property type="molecule type" value="Genomic_DNA"/>
</dbReference>
<dbReference type="NCBIfam" id="NF037995">
    <property type="entry name" value="TRAP_S1"/>
    <property type="match status" value="1"/>
</dbReference>
<evidence type="ECO:0000313" key="4">
    <source>
        <dbReference type="EMBL" id="QNH01210.1"/>
    </source>
</evidence>
<gene>
    <name evidence="3" type="ORF">CDO35_11270</name>
    <name evidence="4" type="ORF">HNQ25_00370</name>
</gene>
<dbReference type="Proteomes" id="UP000229504">
    <property type="component" value="Unassembled WGS sequence"/>
</dbReference>
<dbReference type="InterPro" id="IPR004682">
    <property type="entry name" value="TRAP_DctP"/>
</dbReference>
<keyword evidence="1 2" id="KW-0732">Signal</keyword>